<dbReference type="PANTHER" id="PTHR31901">
    <property type="entry name" value="GH3 DOMAIN-CONTAINING PROTEIN"/>
    <property type="match status" value="1"/>
</dbReference>
<name>A0A381ND86_9ZZZZ</name>
<dbReference type="InterPro" id="IPR055377">
    <property type="entry name" value="GH3_M"/>
</dbReference>
<gene>
    <name evidence="3" type="ORF">METZ01_LOCUS5370</name>
</gene>
<dbReference type="InterPro" id="IPR055378">
    <property type="entry name" value="GH3_C"/>
</dbReference>
<feature type="domain" description="GH3 C-terminal" evidence="2">
    <location>
        <begin position="430"/>
        <end position="525"/>
    </location>
</feature>
<feature type="domain" description="GH3 middle" evidence="1">
    <location>
        <begin position="333"/>
        <end position="402"/>
    </location>
</feature>
<organism evidence="3">
    <name type="scientific">marine metagenome</name>
    <dbReference type="NCBI Taxonomy" id="408172"/>
    <lineage>
        <taxon>unclassified sequences</taxon>
        <taxon>metagenomes</taxon>
        <taxon>ecological metagenomes</taxon>
    </lineage>
</organism>
<accession>A0A381ND86</accession>
<evidence type="ECO:0000259" key="1">
    <source>
        <dbReference type="Pfam" id="PF23571"/>
    </source>
</evidence>
<dbReference type="PROSITE" id="PS00455">
    <property type="entry name" value="AMP_BINDING"/>
    <property type="match status" value="1"/>
</dbReference>
<dbReference type="AlphaFoldDB" id="A0A381ND86"/>
<evidence type="ECO:0008006" key="4">
    <source>
        <dbReference type="Google" id="ProtNLM"/>
    </source>
</evidence>
<dbReference type="Pfam" id="PF03321">
    <property type="entry name" value="GH3"/>
    <property type="match status" value="1"/>
</dbReference>
<dbReference type="Pfam" id="PF23572">
    <property type="entry name" value="GH3_C"/>
    <property type="match status" value="1"/>
</dbReference>
<dbReference type="GO" id="GO:0005737">
    <property type="term" value="C:cytoplasm"/>
    <property type="evidence" value="ECO:0007669"/>
    <property type="project" value="TreeGrafter"/>
</dbReference>
<dbReference type="PANTHER" id="PTHR31901:SF9">
    <property type="entry name" value="GH3 DOMAIN-CONTAINING PROTEIN"/>
    <property type="match status" value="1"/>
</dbReference>
<dbReference type="Pfam" id="PF23571">
    <property type="entry name" value="GH3_M"/>
    <property type="match status" value="1"/>
</dbReference>
<evidence type="ECO:0000259" key="2">
    <source>
        <dbReference type="Pfam" id="PF23572"/>
    </source>
</evidence>
<proteinExistence type="predicted"/>
<protein>
    <recommendedName>
        <fullName evidence="4">GH3 auxin-responsive promoter</fullName>
    </recommendedName>
</protein>
<dbReference type="InterPro" id="IPR004993">
    <property type="entry name" value="GH3"/>
</dbReference>
<sequence length="543" mass="62162">MQQIAFDRAAENPEAAQRNYLLALLRRNQDTAFGREHGFRGIQHATDYARRVPIRDYARHQPWIDRLKRGDKCVLTVSDPLMFATTSGTTSEPKFIPLTAEWLRELQRLTTLWLYRSQVDYPSLFDSKSVTVVSPAMEYRTASGTPVGSVSGLTYQRTPWMVRRSYALPYDVSEIADYDDRYFVAARMAFAADVSMLAAPNPSTLLRLVEEGREHSERIVRAVHDGSLGVSPPEQADPEQRLLYSRLGRAIRPDQGRARLMGRFLEQHGALLPRDLWPRLPMIGCWLGGSSGVQANRLLEPYGPLPLRDVGLRATEGTMTVPLEDGDAAGPLTVGTGFYEFVPEEDIDVQQPQVRLAHELESGKRYYILMTTSAGLYRYDINDIVEVQGFYKRVPRLAFVRKGRDMVNLTGEKLHSSQVGQAAELAGRELALVNLQVQLIPDNDKMHYDLLVECEDGIGVFEQEFADAFDRHLAEINIEYAHKRRSRRLGRPRPWPMKSGWARRRRRRDIEESGKRDTQYKWPMIRMQWDNETRAEVLRQPDD</sequence>
<dbReference type="InterPro" id="IPR020845">
    <property type="entry name" value="AMP-binding_CS"/>
</dbReference>
<dbReference type="EMBL" id="UINC01000278">
    <property type="protein sequence ID" value="SUZ52516.1"/>
    <property type="molecule type" value="Genomic_DNA"/>
</dbReference>
<evidence type="ECO:0000313" key="3">
    <source>
        <dbReference type="EMBL" id="SUZ52516.1"/>
    </source>
</evidence>
<dbReference type="GO" id="GO:0016881">
    <property type="term" value="F:acid-amino acid ligase activity"/>
    <property type="evidence" value="ECO:0007669"/>
    <property type="project" value="TreeGrafter"/>
</dbReference>
<reference evidence="3" key="1">
    <citation type="submission" date="2018-05" db="EMBL/GenBank/DDBJ databases">
        <authorList>
            <person name="Lanie J.A."/>
            <person name="Ng W.-L."/>
            <person name="Kazmierczak K.M."/>
            <person name="Andrzejewski T.M."/>
            <person name="Davidsen T.M."/>
            <person name="Wayne K.J."/>
            <person name="Tettelin H."/>
            <person name="Glass J.I."/>
            <person name="Rusch D."/>
            <person name="Podicherti R."/>
            <person name="Tsui H.-C.T."/>
            <person name="Winkler M.E."/>
        </authorList>
    </citation>
    <scope>NUCLEOTIDE SEQUENCE</scope>
</reference>